<feature type="region of interest" description="Disordered" evidence="1">
    <location>
        <begin position="64"/>
        <end position="95"/>
    </location>
</feature>
<proteinExistence type="predicted"/>
<dbReference type="EMBL" id="JBHTIS010001753">
    <property type="protein sequence ID" value="MFD1048713.1"/>
    <property type="molecule type" value="Genomic_DNA"/>
</dbReference>
<reference evidence="3" key="1">
    <citation type="journal article" date="2019" name="Int. J. Syst. Evol. Microbiol.">
        <title>The Global Catalogue of Microorganisms (GCM) 10K type strain sequencing project: providing services to taxonomists for standard genome sequencing and annotation.</title>
        <authorList>
            <consortium name="The Broad Institute Genomics Platform"/>
            <consortium name="The Broad Institute Genome Sequencing Center for Infectious Disease"/>
            <person name="Wu L."/>
            <person name="Ma J."/>
        </authorList>
    </citation>
    <scope>NUCLEOTIDE SEQUENCE [LARGE SCALE GENOMIC DNA]</scope>
    <source>
        <strain evidence="3">JCM 31486</strain>
    </source>
</reference>
<protein>
    <submittedName>
        <fullName evidence="2">Uncharacterized protein</fullName>
    </submittedName>
</protein>
<evidence type="ECO:0000313" key="3">
    <source>
        <dbReference type="Proteomes" id="UP001597045"/>
    </source>
</evidence>
<sequence length="157" mass="16323">RGAVADLAPDGTARLVYRPGLVTLTRPWLGRSRLTEAIVSGLSPAPLPEVDPMADDLEAEINSYLSSLPGGNSGNTPGTAETRTATQPGVGSAAVPPSIAKRVPALLARVHKAITTGKLPARPTRTEIQKYLRCRAEVAVAVANALHNDGNGQEITS</sequence>
<organism evidence="2 3">
    <name type="scientific">Kibdelosporangium lantanae</name>
    <dbReference type="NCBI Taxonomy" id="1497396"/>
    <lineage>
        <taxon>Bacteria</taxon>
        <taxon>Bacillati</taxon>
        <taxon>Actinomycetota</taxon>
        <taxon>Actinomycetes</taxon>
        <taxon>Pseudonocardiales</taxon>
        <taxon>Pseudonocardiaceae</taxon>
        <taxon>Kibdelosporangium</taxon>
    </lineage>
</organism>
<comment type="caution">
    <text evidence="2">The sequence shown here is derived from an EMBL/GenBank/DDBJ whole genome shotgun (WGS) entry which is preliminary data.</text>
</comment>
<feature type="non-terminal residue" evidence="2">
    <location>
        <position position="1"/>
    </location>
</feature>
<keyword evidence="3" id="KW-1185">Reference proteome</keyword>
<feature type="compositionally biased region" description="Polar residues" evidence="1">
    <location>
        <begin position="64"/>
        <end position="89"/>
    </location>
</feature>
<accession>A0ABW3MDJ0</accession>
<evidence type="ECO:0000313" key="2">
    <source>
        <dbReference type="EMBL" id="MFD1048713.1"/>
    </source>
</evidence>
<evidence type="ECO:0000256" key="1">
    <source>
        <dbReference type="SAM" id="MobiDB-lite"/>
    </source>
</evidence>
<name>A0ABW3MDJ0_9PSEU</name>
<gene>
    <name evidence="2" type="ORF">ACFQ1S_25875</name>
</gene>
<dbReference type="Proteomes" id="UP001597045">
    <property type="component" value="Unassembled WGS sequence"/>
</dbReference>